<accession>A0A6A4VSU4</accession>
<reference evidence="2 3" key="1">
    <citation type="submission" date="2019-07" db="EMBL/GenBank/DDBJ databases">
        <title>Draft genome assembly of a fouling barnacle, Amphibalanus amphitrite (Darwin, 1854): The first reference genome for Thecostraca.</title>
        <authorList>
            <person name="Kim W."/>
        </authorList>
    </citation>
    <scope>NUCLEOTIDE SEQUENCE [LARGE SCALE GENOMIC DNA]</scope>
    <source>
        <strain evidence="2">SNU_AA5</strain>
        <tissue evidence="2">Soma without cirri and trophi</tissue>
    </source>
</reference>
<organism evidence="2 3">
    <name type="scientific">Amphibalanus amphitrite</name>
    <name type="common">Striped barnacle</name>
    <name type="synonym">Balanus amphitrite</name>
    <dbReference type="NCBI Taxonomy" id="1232801"/>
    <lineage>
        <taxon>Eukaryota</taxon>
        <taxon>Metazoa</taxon>
        <taxon>Ecdysozoa</taxon>
        <taxon>Arthropoda</taxon>
        <taxon>Crustacea</taxon>
        <taxon>Multicrustacea</taxon>
        <taxon>Cirripedia</taxon>
        <taxon>Thoracica</taxon>
        <taxon>Thoracicalcarea</taxon>
        <taxon>Balanomorpha</taxon>
        <taxon>Balanoidea</taxon>
        <taxon>Balanidae</taxon>
        <taxon>Amphibalaninae</taxon>
        <taxon>Amphibalanus</taxon>
    </lineage>
</organism>
<dbReference type="EMBL" id="VIIS01001721">
    <property type="protein sequence ID" value="KAF0293782.1"/>
    <property type="molecule type" value="Genomic_DNA"/>
</dbReference>
<dbReference type="AlphaFoldDB" id="A0A6A4VSU4"/>
<feature type="compositionally biased region" description="Basic and acidic residues" evidence="1">
    <location>
        <begin position="21"/>
        <end position="31"/>
    </location>
</feature>
<gene>
    <name evidence="2" type="ORF">FJT64_008476</name>
</gene>
<feature type="region of interest" description="Disordered" evidence="1">
    <location>
        <begin position="105"/>
        <end position="186"/>
    </location>
</feature>
<feature type="compositionally biased region" description="Polar residues" evidence="1">
    <location>
        <begin position="84"/>
        <end position="95"/>
    </location>
</feature>
<feature type="region of interest" description="Disordered" evidence="1">
    <location>
        <begin position="1"/>
        <end position="72"/>
    </location>
</feature>
<name>A0A6A4VSU4_AMPAM</name>
<feature type="compositionally biased region" description="Basic and acidic residues" evidence="1">
    <location>
        <begin position="1"/>
        <end position="13"/>
    </location>
</feature>
<comment type="caution">
    <text evidence="2">The sequence shown here is derived from an EMBL/GenBank/DDBJ whole genome shotgun (WGS) entry which is preliminary data.</text>
</comment>
<sequence length="199" mass="21619">MSGRGDDSGDETSRFLAEVAAAERPHVKFSSEEQNGVNKQLSSERRTRKPGKESLPADWAARLSSAPPEKELRAWTMEPRLTEPWTTAGTGQPWASSLGLRGRRIWLPTAEPQRWPQPSPASPAGSESADGAGQRTADDAAGHHLEDSRGGGHHHHRLRSRSLSASSQDSFSSGQSRTLRRRLHPRTSGMIVFGGLTGL</sequence>
<evidence type="ECO:0000313" key="2">
    <source>
        <dbReference type="EMBL" id="KAF0293782.1"/>
    </source>
</evidence>
<dbReference type="Proteomes" id="UP000440578">
    <property type="component" value="Unassembled WGS sequence"/>
</dbReference>
<feature type="compositionally biased region" description="Low complexity" evidence="1">
    <location>
        <begin position="122"/>
        <end position="133"/>
    </location>
</feature>
<dbReference type="OrthoDB" id="10007170at2759"/>
<evidence type="ECO:0000256" key="1">
    <source>
        <dbReference type="SAM" id="MobiDB-lite"/>
    </source>
</evidence>
<protein>
    <submittedName>
        <fullName evidence="2">Uncharacterized protein</fullName>
    </submittedName>
</protein>
<feature type="region of interest" description="Disordered" evidence="1">
    <location>
        <begin position="81"/>
        <end position="100"/>
    </location>
</feature>
<evidence type="ECO:0000313" key="3">
    <source>
        <dbReference type="Proteomes" id="UP000440578"/>
    </source>
</evidence>
<feature type="compositionally biased region" description="Polar residues" evidence="1">
    <location>
        <begin position="32"/>
        <end position="41"/>
    </location>
</feature>
<feature type="compositionally biased region" description="Basic and acidic residues" evidence="1">
    <location>
        <begin position="136"/>
        <end position="150"/>
    </location>
</feature>
<proteinExistence type="predicted"/>
<feature type="compositionally biased region" description="Basic residues" evidence="1">
    <location>
        <begin position="151"/>
        <end position="160"/>
    </location>
</feature>
<feature type="compositionally biased region" description="Low complexity" evidence="1">
    <location>
        <begin position="161"/>
        <end position="177"/>
    </location>
</feature>
<keyword evidence="3" id="KW-1185">Reference proteome</keyword>